<dbReference type="EMBL" id="CP108264">
    <property type="protein sequence ID" value="WTU78468.1"/>
    <property type="molecule type" value="Genomic_DNA"/>
</dbReference>
<dbReference type="InterPro" id="IPR000073">
    <property type="entry name" value="AB_hydrolase_1"/>
</dbReference>
<dbReference type="AlphaFoldDB" id="A0AAU2K359"/>
<dbReference type="Gene3D" id="3.40.50.1820">
    <property type="entry name" value="alpha/beta hydrolase"/>
    <property type="match status" value="1"/>
</dbReference>
<name>A0AAU2K359_9ACTN</name>
<dbReference type="InterPro" id="IPR029058">
    <property type="entry name" value="AB_hydrolase_fold"/>
</dbReference>
<organism evidence="2">
    <name type="scientific">Streptomyces sp. NBC_00049</name>
    <dbReference type="NCBI Taxonomy" id="2903617"/>
    <lineage>
        <taxon>Bacteria</taxon>
        <taxon>Bacillati</taxon>
        <taxon>Actinomycetota</taxon>
        <taxon>Actinomycetes</taxon>
        <taxon>Kitasatosporales</taxon>
        <taxon>Streptomycetaceae</taxon>
        <taxon>Streptomyces</taxon>
    </lineage>
</organism>
<dbReference type="Pfam" id="PF00561">
    <property type="entry name" value="Abhydrolase_1"/>
    <property type="match status" value="1"/>
</dbReference>
<evidence type="ECO:0000313" key="2">
    <source>
        <dbReference type="EMBL" id="WTU78468.1"/>
    </source>
</evidence>
<feature type="domain" description="AB hydrolase-1" evidence="1">
    <location>
        <begin position="69"/>
        <end position="335"/>
    </location>
</feature>
<dbReference type="GO" id="GO:0016787">
    <property type="term" value="F:hydrolase activity"/>
    <property type="evidence" value="ECO:0007669"/>
    <property type="project" value="UniProtKB-KW"/>
</dbReference>
<dbReference type="InterPro" id="IPR050266">
    <property type="entry name" value="AB_hydrolase_sf"/>
</dbReference>
<dbReference type="SUPFAM" id="SSF53474">
    <property type="entry name" value="alpha/beta-Hydrolases"/>
    <property type="match status" value="1"/>
</dbReference>
<sequence length="365" mass="40025">MIAAIVATSAAALLAAPTAGILGHRALRRSRNASLMKIDSTNGIDERGFVRIGGIDQWISVRGEDLANPVVLELHGGPGGSTAIFGPRTRSWEKHFTIVRWDMRGTLKTLGRDGANGQGEMTFDRIYADAVEVTDHIRTRLGVDKVVLLGHSYGSAFGLRLARAFPERYSAYVGTDQNIHDSGRDNSVHQALLARLRATGKHKELAAVEALDADKHRWTARERAMHAKLLATSDPLTLDTMKKVVMGSLWLSPLHSLRELGHFVKGMSFSEQVTAGTSGFDDWADGTEFEIPFFLFQGEKDVIASPDLARRFFDDVQAPVKDFALIDDCSHFAAFRRPERFLELLLAHVRPVVVAADESAAAADI</sequence>
<proteinExistence type="predicted"/>
<reference evidence="2" key="1">
    <citation type="submission" date="2022-10" db="EMBL/GenBank/DDBJ databases">
        <title>The complete genomes of actinobacterial strains from the NBC collection.</title>
        <authorList>
            <person name="Joergensen T.S."/>
            <person name="Alvarez Arevalo M."/>
            <person name="Sterndorff E.B."/>
            <person name="Faurdal D."/>
            <person name="Vuksanovic O."/>
            <person name="Mourched A.-S."/>
            <person name="Charusanti P."/>
            <person name="Shaw S."/>
            <person name="Blin K."/>
            <person name="Weber T."/>
        </authorList>
    </citation>
    <scope>NUCLEOTIDE SEQUENCE</scope>
    <source>
        <strain evidence="2">NBC_00049</strain>
    </source>
</reference>
<dbReference type="PANTHER" id="PTHR43798:SF33">
    <property type="entry name" value="HYDROLASE, PUTATIVE (AFU_ORTHOLOGUE AFUA_2G14860)-RELATED"/>
    <property type="match status" value="1"/>
</dbReference>
<accession>A0AAU2K359</accession>
<protein>
    <submittedName>
        <fullName evidence="2">Alpha/beta hydrolase</fullName>
    </submittedName>
</protein>
<gene>
    <name evidence="2" type="ORF">OG327_37065</name>
</gene>
<keyword evidence="2" id="KW-0378">Hydrolase</keyword>
<dbReference type="GO" id="GO:0016020">
    <property type="term" value="C:membrane"/>
    <property type="evidence" value="ECO:0007669"/>
    <property type="project" value="TreeGrafter"/>
</dbReference>
<evidence type="ECO:0000259" key="1">
    <source>
        <dbReference type="Pfam" id="PF00561"/>
    </source>
</evidence>
<dbReference type="PANTHER" id="PTHR43798">
    <property type="entry name" value="MONOACYLGLYCEROL LIPASE"/>
    <property type="match status" value="1"/>
</dbReference>